<keyword evidence="3 5" id="KW-0597">Phosphoprotein</keyword>
<dbReference type="Pfam" id="PF00989">
    <property type="entry name" value="PAS"/>
    <property type="match status" value="1"/>
</dbReference>
<dbReference type="SMART" id="SM00388">
    <property type="entry name" value="HisKA"/>
    <property type="match status" value="1"/>
</dbReference>
<dbReference type="InterPro" id="IPR001789">
    <property type="entry name" value="Sig_transdc_resp-reg_receiver"/>
</dbReference>
<evidence type="ECO:0000256" key="2">
    <source>
        <dbReference type="ARBA" id="ARBA00012438"/>
    </source>
</evidence>
<dbReference type="Gene3D" id="3.30.565.10">
    <property type="entry name" value="Histidine kinase-like ATPase, C-terminal domain"/>
    <property type="match status" value="1"/>
</dbReference>
<evidence type="ECO:0000256" key="1">
    <source>
        <dbReference type="ARBA" id="ARBA00000085"/>
    </source>
</evidence>
<dbReference type="Gene3D" id="3.30.450.20">
    <property type="entry name" value="PAS domain"/>
    <property type="match status" value="4"/>
</dbReference>
<evidence type="ECO:0000313" key="11">
    <source>
        <dbReference type="EMBL" id="MFD2871159.1"/>
    </source>
</evidence>
<dbReference type="SMART" id="SM00387">
    <property type="entry name" value="HATPase_c"/>
    <property type="match status" value="1"/>
</dbReference>
<dbReference type="InterPro" id="IPR000700">
    <property type="entry name" value="PAS-assoc_C"/>
</dbReference>
<comment type="caution">
    <text evidence="11">The sequence shown here is derived from an EMBL/GenBank/DDBJ whole genome shotgun (WGS) entry which is preliminary data.</text>
</comment>
<dbReference type="SUPFAM" id="SSF55785">
    <property type="entry name" value="PYP-like sensor domain (PAS domain)"/>
    <property type="match status" value="4"/>
</dbReference>
<dbReference type="PROSITE" id="PS50110">
    <property type="entry name" value="RESPONSE_REGULATORY"/>
    <property type="match status" value="1"/>
</dbReference>
<dbReference type="SUPFAM" id="SSF52172">
    <property type="entry name" value="CheY-like"/>
    <property type="match status" value="1"/>
</dbReference>
<evidence type="ECO:0000259" key="9">
    <source>
        <dbReference type="PROSITE" id="PS50112"/>
    </source>
</evidence>
<feature type="domain" description="Response regulatory" evidence="8">
    <location>
        <begin position="830"/>
        <end position="944"/>
    </location>
</feature>
<dbReference type="InterPro" id="IPR035965">
    <property type="entry name" value="PAS-like_dom_sf"/>
</dbReference>
<dbReference type="SMART" id="SM00086">
    <property type="entry name" value="PAC"/>
    <property type="match status" value="4"/>
</dbReference>
<keyword evidence="12" id="KW-1185">Reference proteome</keyword>
<dbReference type="Gene3D" id="3.40.50.2300">
    <property type="match status" value="1"/>
</dbReference>
<sequence>MAFFSGPLLFISFYYSVGLPLIVLLLVVVWMLASYKRHIRDAVKKYTDSVPNNSQQLSSQQFNSLLNSLNDIIFEFNEDKVCLNAWFNEFRELIVDPKILVGKHIEDILSVEKAEKFNKALDYVIANRKPTSLQYISDYGTGRWLNARVTPVFDREGNYTHRISAALSDITEQHLAEETLKEQERLLIEAQTIAHIGNWFYDDTQKQTYLSDNLFSILEIDGLPEGTNKYEYYLSLVHPDDRQACADFLLNLPTSELKEFEHKLTTINGNLKYIRIIVGNKILDDDGLIKRIAGVIQDITDIKLSEKAVRKGRTELIEAQTIAKIGNWSLDIQTQSVNFSDEIINIFEIDPAVLKLLGIKRFLLKHVHPNDKFVVQHLFKSAASIANYTCVFRIVTAAGNIKYLSVIIGKVLYNENNAPRKIIGTLQDITERKRAEIDYKRTENKYKLVLETIKLAAVSLDNNGYITFCNQHLANLLGYNQKEIIGMHWFDNFIPYELKATVGNMLTQNAIPSQYTNPVVCRNGEQRIISWQNTMTYDENGLLKETTSVGEDITDQQKATMELISAKELAEKSSKFKSDFLSIMSHEIRTPMNAVIGITNLLLIDSPRPEQMEYLNILKFSGENLLAIINDILDYNKIEAGKLELNELKFNIHNLVQKIKQSFAAKAAEKKLALELSIDEDIPEFLIGDQIRLSQILNNLISNAVKFTLKGSINISLKTKQINNDQVTINFKVADTGVGISPESLAMIFDPFTQEPVVLNNNQDHGGTGLGLAITKRLINLHNSDISVDSIVGQGTSFEFAIAFGRPDDAPQKPAATHQISSQPNLRGMNILIVDDNKMNILIASRFLKKWHAQVDEALNGQVAIEMVNCRTYDLVIMDLQMPVMDGFEATKNIKNLFPELPVIALTADAMPETYDKALAAGMNDYLSKPFVPAVLFDKVSKFYKQVS</sequence>
<name>A0ABW5Y838_9SPHI</name>
<feature type="modified residue" description="4-aspartylphosphate" evidence="5">
    <location>
        <position position="879"/>
    </location>
</feature>
<dbReference type="InterPro" id="IPR036890">
    <property type="entry name" value="HATPase_C_sf"/>
</dbReference>
<accession>A0ABW5Y838</accession>
<organism evidence="11 12">
    <name type="scientific">Mucilaginibacter ximonensis</name>
    <dbReference type="NCBI Taxonomy" id="538021"/>
    <lineage>
        <taxon>Bacteria</taxon>
        <taxon>Pseudomonadati</taxon>
        <taxon>Bacteroidota</taxon>
        <taxon>Sphingobacteriia</taxon>
        <taxon>Sphingobacteriales</taxon>
        <taxon>Sphingobacteriaceae</taxon>
        <taxon>Mucilaginibacter</taxon>
    </lineage>
</organism>
<dbReference type="EMBL" id="JBHUPD010000001">
    <property type="protein sequence ID" value="MFD2871159.1"/>
    <property type="molecule type" value="Genomic_DNA"/>
</dbReference>
<dbReference type="InterPro" id="IPR000014">
    <property type="entry name" value="PAS"/>
</dbReference>
<proteinExistence type="predicted"/>
<evidence type="ECO:0000256" key="4">
    <source>
        <dbReference type="ARBA" id="ARBA00023012"/>
    </source>
</evidence>
<protein>
    <recommendedName>
        <fullName evidence="2">histidine kinase</fullName>
        <ecNumber evidence="2">2.7.13.3</ecNumber>
    </recommendedName>
</protein>
<evidence type="ECO:0000259" key="10">
    <source>
        <dbReference type="PROSITE" id="PS50113"/>
    </source>
</evidence>
<dbReference type="Gene3D" id="2.10.70.100">
    <property type="match status" value="1"/>
</dbReference>
<dbReference type="Proteomes" id="UP001597557">
    <property type="component" value="Unassembled WGS sequence"/>
</dbReference>
<dbReference type="PRINTS" id="PR00344">
    <property type="entry name" value="BCTRLSENSOR"/>
</dbReference>
<dbReference type="InterPro" id="IPR013656">
    <property type="entry name" value="PAS_4"/>
</dbReference>
<dbReference type="NCBIfam" id="TIGR00229">
    <property type="entry name" value="sensory_box"/>
    <property type="match status" value="1"/>
</dbReference>
<keyword evidence="6" id="KW-0812">Transmembrane</keyword>
<dbReference type="InterPro" id="IPR004358">
    <property type="entry name" value="Sig_transdc_His_kin-like_C"/>
</dbReference>
<comment type="catalytic activity">
    <reaction evidence="1">
        <text>ATP + protein L-histidine = ADP + protein N-phospho-L-histidine.</text>
        <dbReference type="EC" id="2.7.13.3"/>
    </reaction>
</comment>
<dbReference type="PROSITE" id="PS50113">
    <property type="entry name" value="PAC"/>
    <property type="match status" value="3"/>
</dbReference>
<evidence type="ECO:0000256" key="6">
    <source>
        <dbReference type="SAM" id="Phobius"/>
    </source>
</evidence>
<dbReference type="InterPro" id="IPR036097">
    <property type="entry name" value="HisK_dim/P_sf"/>
</dbReference>
<feature type="domain" description="Histidine kinase" evidence="7">
    <location>
        <begin position="583"/>
        <end position="806"/>
    </location>
</feature>
<dbReference type="RefSeq" id="WP_377181563.1">
    <property type="nucleotide sequence ID" value="NZ_JBHUPD010000001.1"/>
</dbReference>
<dbReference type="Gene3D" id="1.10.287.130">
    <property type="match status" value="1"/>
</dbReference>
<feature type="domain" description="PAC" evidence="10">
    <location>
        <begin position="388"/>
        <end position="441"/>
    </location>
</feature>
<gene>
    <name evidence="11" type="ORF">ACFS5N_01690</name>
</gene>
<evidence type="ECO:0000259" key="7">
    <source>
        <dbReference type="PROSITE" id="PS50109"/>
    </source>
</evidence>
<dbReference type="PANTHER" id="PTHR45339:SF1">
    <property type="entry name" value="HYBRID SIGNAL TRANSDUCTION HISTIDINE KINASE J"/>
    <property type="match status" value="1"/>
</dbReference>
<dbReference type="PROSITE" id="PS50109">
    <property type="entry name" value="HIS_KIN"/>
    <property type="match status" value="1"/>
</dbReference>
<dbReference type="SUPFAM" id="SSF55874">
    <property type="entry name" value="ATPase domain of HSP90 chaperone/DNA topoisomerase II/histidine kinase"/>
    <property type="match status" value="1"/>
</dbReference>
<evidence type="ECO:0000259" key="8">
    <source>
        <dbReference type="PROSITE" id="PS50110"/>
    </source>
</evidence>
<dbReference type="Pfam" id="PF08448">
    <property type="entry name" value="PAS_4"/>
    <property type="match status" value="1"/>
</dbReference>
<dbReference type="InterPro" id="IPR003661">
    <property type="entry name" value="HisK_dim/P_dom"/>
</dbReference>
<dbReference type="InterPro" id="IPR003594">
    <property type="entry name" value="HATPase_dom"/>
</dbReference>
<dbReference type="InterPro" id="IPR011006">
    <property type="entry name" value="CheY-like_superfamily"/>
</dbReference>
<dbReference type="CDD" id="cd16922">
    <property type="entry name" value="HATPase_EvgS-ArcB-TorS-like"/>
    <property type="match status" value="1"/>
</dbReference>
<evidence type="ECO:0000256" key="5">
    <source>
        <dbReference type="PROSITE-ProRule" id="PRU00169"/>
    </source>
</evidence>
<feature type="domain" description="PAC" evidence="10">
    <location>
        <begin position="129"/>
        <end position="182"/>
    </location>
</feature>
<dbReference type="Pfam" id="PF08447">
    <property type="entry name" value="PAS_3"/>
    <property type="match status" value="1"/>
</dbReference>
<dbReference type="SMART" id="SM00448">
    <property type="entry name" value="REC"/>
    <property type="match status" value="1"/>
</dbReference>
<evidence type="ECO:0000313" key="12">
    <source>
        <dbReference type="Proteomes" id="UP001597557"/>
    </source>
</evidence>
<feature type="transmembrane region" description="Helical" evidence="6">
    <location>
        <begin position="12"/>
        <end position="35"/>
    </location>
</feature>
<dbReference type="InterPro" id="IPR005467">
    <property type="entry name" value="His_kinase_dom"/>
</dbReference>
<dbReference type="EC" id="2.7.13.3" evidence="2"/>
<dbReference type="CDD" id="cd00130">
    <property type="entry name" value="PAS"/>
    <property type="match status" value="1"/>
</dbReference>
<keyword evidence="4" id="KW-0902">Two-component regulatory system</keyword>
<dbReference type="InterPro" id="IPR013767">
    <property type="entry name" value="PAS_fold"/>
</dbReference>
<dbReference type="SMART" id="SM00091">
    <property type="entry name" value="PAS"/>
    <property type="match status" value="3"/>
</dbReference>
<evidence type="ECO:0000256" key="3">
    <source>
        <dbReference type="ARBA" id="ARBA00022553"/>
    </source>
</evidence>
<dbReference type="Pfam" id="PF00072">
    <property type="entry name" value="Response_reg"/>
    <property type="match status" value="1"/>
</dbReference>
<keyword evidence="6" id="KW-1133">Transmembrane helix</keyword>
<dbReference type="InterPro" id="IPR013655">
    <property type="entry name" value="PAS_fold_3"/>
</dbReference>
<dbReference type="InterPro" id="IPR001610">
    <property type="entry name" value="PAC"/>
</dbReference>
<reference evidence="12" key="1">
    <citation type="journal article" date="2019" name="Int. J. Syst. Evol. Microbiol.">
        <title>The Global Catalogue of Microorganisms (GCM) 10K type strain sequencing project: providing services to taxonomists for standard genome sequencing and annotation.</title>
        <authorList>
            <consortium name="The Broad Institute Genomics Platform"/>
            <consortium name="The Broad Institute Genome Sequencing Center for Infectious Disease"/>
            <person name="Wu L."/>
            <person name="Ma J."/>
        </authorList>
    </citation>
    <scope>NUCLEOTIDE SEQUENCE [LARGE SCALE GENOMIC DNA]</scope>
    <source>
        <strain evidence="12">KCTC 22437</strain>
    </source>
</reference>
<feature type="domain" description="PAC" evidence="10">
    <location>
        <begin position="258"/>
        <end position="311"/>
    </location>
</feature>
<dbReference type="Pfam" id="PF00512">
    <property type="entry name" value="HisKA"/>
    <property type="match status" value="1"/>
</dbReference>
<dbReference type="CDD" id="cd17546">
    <property type="entry name" value="REC_hyHK_CKI1_RcsC-like"/>
    <property type="match status" value="1"/>
</dbReference>
<dbReference type="CDD" id="cd00082">
    <property type="entry name" value="HisKA"/>
    <property type="match status" value="1"/>
</dbReference>
<dbReference type="PROSITE" id="PS50112">
    <property type="entry name" value="PAS"/>
    <property type="match status" value="1"/>
</dbReference>
<dbReference type="Pfam" id="PF02518">
    <property type="entry name" value="HATPase_c"/>
    <property type="match status" value="1"/>
</dbReference>
<keyword evidence="6" id="KW-0472">Membrane</keyword>
<dbReference type="PANTHER" id="PTHR45339">
    <property type="entry name" value="HYBRID SIGNAL TRANSDUCTION HISTIDINE KINASE J"/>
    <property type="match status" value="1"/>
</dbReference>
<dbReference type="SUPFAM" id="SSF47384">
    <property type="entry name" value="Homodimeric domain of signal transducing histidine kinase"/>
    <property type="match status" value="1"/>
</dbReference>
<feature type="domain" description="PAS" evidence="9">
    <location>
        <begin position="442"/>
        <end position="514"/>
    </location>
</feature>